<evidence type="ECO:0000313" key="6">
    <source>
        <dbReference type="EMBL" id="GGA30112.1"/>
    </source>
</evidence>
<dbReference type="PANTHER" id="PTHR43280">
    <property type="entry name" value="ARAC-FAMILY TRANSCRIPTIONAL REGULATOR"/>
    <property type="match status" value="1"/>
</dbReference>
<keyword evidence="3" id="KW-0804">Transcription</keyword>
<dbReference type="PANTHER" id="PTHR43280:SF28">
    <property type="entry name" value="HTH-TYPE TRANSCRIPTIONAL ACTIVATOR RHAS"/>
    <property type="match status" value="1"/>
</dbReference>
<evidence type="ECO:0000256" key="1">
    <source>
        <dbReference type="ARBA" id="ARBA00023015"/>
    </source>
</evidence>
<dbReference type="PROSITE" id="PS01124">
    <property type="entry name" value="HTH_ARAC_FAMILY_2"/>
    <property type="match status" value="1"/>
</dbReference>
<sequence length="546" mass="62806">MGAHYKITPDHLIFRLHDISWIHDVTDWEEARLVCDTFVLFAVVKGNGRLVIDEEEIQLGPEQVYFCSPNQVYGVYEPLPRQLCMYVLRFSVYEIPASPQVSPRWIEDIAEFPLKHPLSLKDKGMLSSLFGMIAAQTASETPLGRFEAQLLFQTLIGKLLKQQEYKQAAFSGSALQAAKLHIESSFRSNLKIEQLAQIANLSPNYFVDQFKKTFGISAMDFLTSIRMKTAKQLMAKAAVHPRKMKEIAAEVGIQDEFYFSRKFKKFTGMSPSQYVKSRRRKIAVYHAPLTGYLLALQILPYAAPLHPKWTAYYYEFIRDDIAVPLSAYRNNRHWEMNLDMLEAEAPDLIVLKDEISAEEKKRLERLAPLAFVSWGTGEWRTQFRKLAEQLGEHMEAEQWLDGYQGKVELSSKRLKGSMQGGKLLILRIFGSEIRAYSNRTIAEVLYGDLQIPRAYPADKPVYDELVTLEQLHDTNPSHILLLIRQETDTLAYWSELQHTMAWQELAAVQKHQVYPLASDPWFEYSPAAHERVIDLMVELLSEDCTN</sequence>
<comment type="caution">
    <text evidence="6">The sequence shown here is derived from an EMBL/GenBank/DDBJ whole genome shotgun (WGS) entry which is preliminary data.</text>
</comment>
<dbReference type="SUPFAM" id="SSF46689">
    <property type="entry name" value="Homeodomain-like"/>
    <property type="match status" value="2"/>
</dbReference>
<evidence type="ECO:0000259" key="5">
    <source>
        <dbReference type="PROSITE" id="PS50983"/>
    </source>
</evidence>
<gene>
    <name evidence="6" type="primary">btr</name>
    <name evidence="6" type="ORF">GCM10010917_14020</name>
</gene>
<dbReference type="SUPFAM" id="SSF51215">
    <property type="entry name" value="Regulatory protein AraC"/>
    <property type="match status" value="1"/>
</dbReference>
<dbReference type="EMBL" id="BMHF01000003">
    <property type="protein sequence ID" value="GGA30112.1"/>
    <property type="molecule type" value="Genomic_DNA"/>
</dbReference>
<dbReference type="InterPro" id="IPR018062">
    <property type="entry name" value="HTH_AraC-typ_CS"/>
</dbReference>
<dbReference type="InterPro" id="IPR018060">
    <property type="entry name" value="HTH_AraC"/>
</dbReference>
<accession>A0ABQ1FV90</accession>
<evidence type="ECO:0000313" key="7">
    <source>
        <dbReference type="Proteomes" id="UP000609323"/>
    </source>
</evidence>
<feature type="domain" description="Fe/B12 periplasmic-binding" evidence="5">
    <location>
        <begin position="281"/>
        <end position="544"/>
    </location>
</feature>
<protein>
    <submittedName>
        <fullName evidence="6">HTH-type transcriptional activator Btr</fullName>
    </submittedName>
</protein>
<dbReference type="SMART" id="SM00342">
    <property type="entry name" value="HTH_ARAC"/>
    <property type="match status" value="1"/>
</dbReference>
<name>A0ABQ1FV90_9BACL</name>
<keyword evidence="2" id="KW-0238">DNA-binding</keyword>
<dbReference type="Pfam" id="PF01497">
    <property type="entry name" value="Peripla_BP_2"/>
    <property type="match status" value="1"/>
</dbReference>
<dbReference type="SUPFAM" id="SSF53807">
    <property type="entry name" value="Helical backbone' metal receptor"/>
    <property type="match status" value="1"/>
</dbReference>
<dbReference type="InterPro" id="IPR009057">
    <property type="entry name" value="Homeodomain-like_sf"/>
</dbReference>
<dbReference type="PROSITE" id="PS50983">
    <property type="entry name" value="FE_B12_PBP"/>
    <property type="match status" value="1"/>
</dbReference>
<dbReference type="InterPro" id="IPR037923">
    <property type="entry name" value="HTH-like"/>
</dbReference>
<dbReference type="PROSITE" id="PS00041">
    <property type="entry name" value="HTH_ARAC_FAMILY_1"/>
    <property type="match status" value="2"/>
</dbReference>
<dbReference type="RefSeq" id="WP_188793254.1">
    <property type="nucleotide sequence ID" value="NZ_BMHF01000003.1"/>
</dbReference>
<dbReference type="Gene3D" id="3.40.50.1980">
    <property type="entry name" value="Nitrogenase molybdenum iron protein domain"/>
    <property type="match status" value="2"/>
</dbReference>
<dbReference type="InterPro" id="IPR002491">
    <property type="entry name" value="ABC_transptr_periplasmic_BD"/>
</dbReference>
<keyword evidence="1" id="KW-0805">Transcription regulation</keyword>
<organism evidence="6 7">
    <name type="scientific">Paenibacillus physcomitrellae</name>
    <dbReference type="NCBI Taxonomy" id="1619311"/>
    <lineage>
        <taxon>Bacteria</taxon>
        <taxon>Bacillati</taxon>
        <taxon>Bacillota</taxon>
        <taxon>Bacilli</taxon>
        <taxon>Bacillales</taxon>
        <taxon>Paenibacillaceae</taxon>
        <taxon>Paenibacillus</taxon>
    </lineage>
</organism>
<evidence type="ECO:0000259" key="4">
    <source>
        <dbReference type="PROSITE" id="PS01124"/>
    </source>
</evidence>
<evidence type="ECO:0000256" key="2">
    <source>
        <dbReference type="ARBA" id="ARBA00023125"/>
    </source>
</evidence>
<proteinExistence type="predicted"/>
<dbReference type="Proteomes" id="UP000609323">
    <property type="component" value="Unassembled WGS sequence"/>
</dbReference>
<evidence type="ECO:0000256" key="3">
    <source>
        <dbReference type="ARBA" id="ARBA00023163"/>
    </source>
</evidence>
<feature type="domain" description="HTH araC/xylS-type" evidence="4">
    <location>
        <begin position="176"/>
        <end position="277"/>
    </location>
</feature>
<keyword evidence="7" id="KW-1185">Reference proteome</keyword>
<dbReference type="Gene3D" id="1.10.10.60">
    <property type="entry name" value="Homeodomain-like"/>
    <property type="match status" value="2"/>
</dbReference>
<reference evidence="7" key="1">
    <citation type="journal article" date="2019" name="Int. J. Syst. Evol. Microbiol.">
        <title>The Global Catalogue of Microorganisms (GCM) 10K type strain sequencing project: providing services to taxonomists for standard genome sequencing and annotation.</title>
        <authorList>
            <consortium name="The Broad Institute Genomics Platform"/>
            <consortium name="The Broad Institute Genome Sequencing Center for Infectious Disease"/>
            <person name="Wu L."/>
            <person name="Ma J."/>
        </authorList>
    </citation>
    <scope>NUCLEOTIDE SEQUENCE [LARGE SCALE GENOMIC DNA]</scope>
    <source>
        <strain evidence="7">CGMCC 1.15044</strain>
    </source>
</reference>
<dbReference type="Pfam" id="PF12833">
    <property type="entry name" value="HTH_18"/>
    <property type="match status" value="1"/>
</dbReference>